<dbReference type="PROSITE" id="PS00086">
    <property type="entry name" value="CYTOCHROME_P450"/>
    <property type="match status" value="1"/>
</dbReference>
<sequence>MALTTTGTERHDLFSGAFWTDPYPAYAALRAEEPVRRLELPDGPAWLLTRYADVREAHVDPRISKDWRYTLPAEQRADSPAAPTPMMILMDPPDHTRLRKLVSRSFTVRRVADLEPRITETTDELLAAMPAEGTVELMREFGFLVPTFTICELLGVPAEDREMFGTWSSTLVDDSPGEDKGAVMGKLNGYLSELIARKRVEPDDALLSSLIAVQEEDGDRLSDDELVAMAFLLLLAGHETTVNLIGNGTLALLTHPEQRALLDADPSLITSAVDEFLRFSSPVSQTPMRFTAEEVTYSGVTIPAGQMVFFSLASANRDPDWISDADRLDITRDAPGGMFFGHGIHFCLGAQLARLEARVAIGRLFAQRPDLALAVDPSELTYRESTLVRGLTSLPVKMGASRL</sequence>
<name>A0ABV1KFI2_9PSEU</name>
<evidence type="ECO:0000313" key="4">
    <source>
        <dbReference type="Proteomes" id="UP001494902"/>
    </source>
</evidence>
<accession>A0ABV1KFI2</accession>
<dbReference type="PANTHER" id="PTHR46696:SF1">
    <property type="entry name" value="CYTOCHROME P450 YJIB-RELATED"/>
    <property type="match status" value="1"/>
</dbReference>
<keyword evidence="2" id="KW-0349">Heme</keyword>
<protein>
    <submittedName>
        <fullName evidence="3">Cytochrome P450</fullName>
    </submittedName>
</protein>
<keyword evidence="2" id="KW-0560">Oxidoreductase</keyword>
<dbReference type="RefSeq" id="WP_349300303.1">
    <property type="nucleotide sequence ID" value="NZ_JBEDNQ010000010.1"/>
</dbReference>
<dbReference type="SUPFAM" id="SSF48264">
    <property type="entry name" value="Cytochrome P450"/>
    <property type="match status" value="1"/>
</dbReference>
<proteinExistence type="inferred from homology"/>
<dbReference type="CDD" id="cd11029">
    <property type="entry name" value="CYP107-like"/>
    <property type="match status" value="1"/>
</dbReference>
<dbReference type="InterPro" id="IPR002397">
    <property type="entry name" value="Cyt_P450_B"/>
</dbReference>
<dbReference type="PANTHER" id="PTHR46696">
    <property type="entry name" value="P450, PUTATIVE (EUROFUNG)-RELATED"/>
    <property type="match status" value="1"/>
</dbReference>
<comment type="caution">
    <text evidence="3">The sequence shown here is derived from an EMBL/GenBank/DDBJ whole genome shotgun (WGS) entry which is preliminary data.</text>
</comment>
<keyword evidence="2" id="KW-0408">Iron</keyword>
<dbReference type="PRINTS" id="PR00359">
    <property type="entry name" value="BP450"/>
</dbReference>
<organism evidence="3 4">
    <name type="scientific">Pseudonocardia nematodicida</name>
    <dbReference type="NCBI Taxonomy" id="1206997"/>
    <lineage>
        <taxon>Bacteria</taxon>
        <taxon>Bacillati</taxon>
        <taxon>Actinomycetota</taxon>
        <taxon>Actinomycetes</taxon>
        <taxon>Pseudonocardiales</taxon>
        <taxon>Pseudonocardiaceae</taxon>
        <taxon>Pseudonocardia</taxon>
    </lineage>
</organism>
<dbReference type="EMBL" id="JBEDNQ010000010">
    <property type="protein sequence ID" value="MEQ3553231.1"/>
    <property type="molecule type" value="Genomic_DNA"/>
</dbReference>
<comment type="similarity">
    <text evidence="1 2">Belongs to the cytochrome P450 family.</text>
</comment>
<evidence type="ECO:0000313" key="3">
    <source>
        <dbReference type="EMBL" id="MEQ3553231.1"/>
    </source>
</evidence>
<evidence type="ECO:0000256" key="2">
    <source>
        <dbReference type="RuleBase" id="RU000461"/>
    </source>
</evidence>
<evidence type="ECO:0000256" key="1">
    <source>
        <dbReference type="ARBA" id="ARBA00010617"/>
    </source>
</evidence>
<dbReference type="Pfam" id="PF00067">
    <property type="entry name" value="p450"/>
    <property type="match status" value="2"/>
</dbReference>
<keyword evidence="4" id="KW-1185">Reference proteome</keyword>
<dbReference type="InterPro" id="IPR001128">
    <property type="entry name" value="Cyt_P450"/>
</dbReference>
<reference evidence="3 4" key="1">
    <citation type="submission" date="2024-03" db="EMBL/GenBank/DDBJ databases">
        <title>Draft genome sequence of Pseudonocardia nematodicida JCM 31783.</title>
        <authorList>
            <person name="Butdee W."/>
            <person name="Duangmal K."/>
        </authorList>
    </citation>
    <scope>NUCLEOTIDE SEQUENCE [LARGE SCALE GENOMIC DNA]</scope>
    <source>
        <strain evidence="3 4">JCM 31783</strain>
    </source>
</reference>
<dbReference type="InterPro" id="IPR017972">
    <property type="entry name" value="Cyt_P450_CS"/>
</dbReference>
<keyword evidence="2" id="KW-0479">Metal-binding</keyword>
<gene>
    <name evidence="3" type="ORF">WIS52_22405</name>
</gene>
<keyword evidence="2" id="KW-0503">Monooxygenase</keyword>
<dbReference type="InterPro" id="IPR036396">
    <property type="entry name" value="Cyt_P450_sf"/>
</dbReference>
<dbReference type="Gene3D" id="1.10.630.10">
    <property type="entry name" value="Cytochrome P450"/>
    <property type="match status" value="1"/>
</dbReference>
<dbReference type="Proteomes" id="UP001494902">
    <property type="component" value="Unassembled WGS sequence"/>
</dbReference>